<gene>
    <name evidence="3" type="ORF">JWYL7_1250</name>
    <name evidence="4" type="ORF">SAMN05661008_00274</name>
</gene>
<evidence type="ECO:0000313" key="6">
    <source>
        <dbReference type="Proteomes" id="UP000323392"/>
    </source>
</evidence>
<dbReference type="EMBL" id="LSFY01000001">
    <property type="protein sequence ID" value="KXZ40175.1"/>
    <property type="molecule type" value="Genomic_DNA"/>
</dbReference>
<reference evidence="4 6" key="2">
    <citation type="submission" date="2016-11" db="EMBL/GenBank/DDBJ databases">
        <authorList>
            <person name="Varghese N."/>
            <person name="Submissions S."/>
        </authorList>
    </citation>
    <scope>NUCLEOTIDE SEQUENCE [LARGE SCALE GENOMIC DNA]</scope>
    <source>
        <strain evidence="4 6">DSM 7308</strain>
    </source>
</reference>
<evidence type="ECO:0000256" key="1">
    <source>
        <dbReference type="SAM" id="Coils"/>
    </source>
</evidence>
<evidence type="ECO:0000256" key="2">
    <source>
        <dbReference type="SAM" id="Phobius"/>
    </source>
</evidence>
<dbReference type="STRING" id="1121328.JWYL7_1250"/>
<sequence precursor="true">MRRRKNYKIPKIWILLFLPVVLVIVSLSLHKKIAYKNPIGSFSNNNTYVIKSLDVYSIQVGALSDEGQAVIVQRDLEENQVANFIIKQDGINKINSYIFMDKEHTRALLDGIRENYSDAFLVSRKIPAVSLAYDKEHSYLKQIGEQISQILDNFKQESNFWYMHKEGKANNDDYTKIIDERKKILNNLENSIKNIEIDNNETSKLRDNLLIFINNIREKNDLIQEYIEKKDMFSCEKLYINCVFDYAKFIESLKEGA</sequence>
<name>A0A150FSM3_CLOPD</name>
<evidence type="ECO:0000313" key="3">
    <source>
        <dbReference type="EMBL" id="KXZ40175.1"/>
    </source>
</evidence>
<dbReference type="Proteomes" id="UP000323392">
    <property type="component" value="Unassembled WGS sequence"/>
</dbReference>
<reference evidence="3 5" key="1">
    <citation type="submission" date="2016-02" db="EMBL/GenBank/DDBJ databases">
        <title>Draft genome sequence for Clostridium paradoxum JW-YL-7.</title>
        <authorList>
            <person name="Utturkar S.M."/>
            <person name="Lancaster A."/>
            <person name="Poole F.L."/>
            <person name="Adams M.W."/>
            <person name="Brown S.D."/>
        </authorList>
    </citation>
    <scope>NUCLEOTIDE SEQUENCE [LARGE SCALE GENOMIC DNA]</scope>
    <source>
        <strain evidence="3 5">JW-YL-7</strain>
    </source>
</reference>
<keyword evidence="2" id="KW-0472">Membrane</keyword>
<dbReference type="AlphaFoldDB" id="A0A150FSM3"/>
<proteinExistence type="predicted"/>
<keyword evidence="6" id="KW-1185">Reference proteome</keyword>
<feature type="coiled-coil region" evidence="1">
    <location>
        <begin position="178"/>
        <end position="205"/>
    </location>
</feature>
<accession>A0A150FSM3</accession>
<evidence type="ECO:0000313" key="4">
    <source>
        <dbReference type="EMBL" id="SHK44047.1"/>
    </source>
</evidence>
<dbReference type="Proteomes" id="UP000092605">
    <property type="component" value="Unassembled WGS sequence"/>
</dbReference>
<dbReference type="PATRIC" id="fig|1121328.3.peg.1259"/>
<comment type="caution">
    <text evidence="3">The sequence shown here is derived from an EMBL/GenBank/DDBJ whole genome shotgun (WGS) entry which is preliminary data.</text>
</comment>
<keyword evidence="1" id="KW-0175">Coiled coil</keyword>
<dbReference type="EMBL" id="FRBG01000001">
    <property type="protein sequence ID" value="SHK44047.1"/>
    <property type="molecule type" value="Genomic_DNA"/>
</dbReference>
<dbReference type="Gene3D" id="3.30.70.1070">
    <property type="entry name" value="Sporulation related repeat"/>
    <property type="match status" value="1"/>
</dbReference>
<keyword evidence="2" id="KW-1133">Transmembrane helix</keyword>
<feature type="transmembrane region" description="Helical" evidence="2">
    <location>
        <begin position="12"/>
        <end position="29"/>
    </location>
</feature>
<organism evidence="3 5">
    <name type="scientific">Alkalithermobacter thermoalcaliphilus JW-YL-7 = DSM 7308</name>
    <dbReference type="NCBI Taxonomy" id="1121328"/>
    <lineage>
        <taxon>Bacteria</taxon>
        <taxon>Bacillati</taxon>
        <taxon>Bacillota</taxon>
        <taxon>Clostridia</taxon>
        <taxon>Peptostreptococcales</taxon>
        <taxon>Tepidibacteraceae</taxon>
        <taxon>Alkalithermobacter</taxon>
    </lineage>
</organism>
<keyword evidence="2" id="KW-0812">Transmembrane</keyword>
<dbReference type="OrthoDB" id="1748946at2"/>
<dbReference type="RefSeq" id="WP_066070585.1">
    <property type="nucleotide sequence ID" value="NZ_FRBG01000001.1"/>
</dbReference>
<dbReference type="InterPro" id="IPR036680">
    <property type="entry name" value="SPOR-like_sf"/>
</dbReference>
<dbReference type="GO" id="GO:0042834">
    <property type="term" value="F:peptidoglycan binding"/>
    <property type="evidence" value="ECO:0007669"/>
    <property type="project" value="InterPro"/>
</dbReference>
<evidence type="ECO:0000313" key="5">
    <source>
        <dbReference type="Proteomes" id="UP000092605"/>
    </source>
</evidence>
<protein>
    <submittedName>
        <fullName evidence="3">Uncharacterized protein</fullName>
    </submittedName>
</protein>